<proteinExistence type="predicted"/>
<reference evidence="1" key="1">
    <citation type="submission" date="2024-05" db="EMBL/GenBank/DDBJ databases">
        <title>Isolation and characterization of Sporomusa carbonis sp. nov., a carboxydotrophic hydrogenogen in the genus of Sporomusa isolated from a charcoal burning pile.</title>
        <authorList>
            <person name="Boeer T."/>
            <person name="Rosenbaum F."/>
            <person name="Eysell L."/>
            <person name="Mueller V."/>
            <person name="Daniel R."/>
            <person name="Poehlein A."/>
        </authorList>
    </citation>
    <scope>NUCLEOTIDE SEQUENCE [LARGE SCALE GENOMIC DNA]</scope>
    <source>
        <strain evidence="1">DSM 10669</strain>
    </source>
</reference>
<evidence type="ECO:0000313" key="1">
    <source>
        <dbReference type="EMBL" id="XFO69565.1"/>
    </source>
</evidence>
<organism evidence="1 2">
    <name type="scientific">Sporomusa silvacetica DSM 10669</name>
    <dbReference type="NCBI Taxonomy" id="1123289"/>
    <lineage>
        <taxon>Bacteria</taxon>
        <taxon>Bacillati</taxon>
        <taxon>Bacillota</taxon>
        <taxon>Negativicutes</taxon>
        <taxon>Selenomonadales</taxon>
        <taxon>Sporomusaceae</taxon>
        <taxon>Sporomusa</taxon>
    </lineage>
</organism>
<sequence length="115" mass="12911">MFISDCFAYTDIAAELRQHKETFVVTLKAKNDTNINLTLNYLQIKVLADGLRAIVNQAPLKEFVETNSGNLLGDIKVKWDIVQANEVQHKEGEEELCQQNILSAQMEEASLSKTA</sequence>
<evidence type="ECO:0000313" key="2">
    <source>
        <dbReference type="Proteomes" id="UP000216752"/>
    </source>
</evidence>
<dbReference type="EMBL" id="CP155573">
    <property type="protein sequence ID" value="XFO69565.1"/>
    <property type="molecule type" value="Genomic_DNA"/>
</dbReference>
<keyword evidence="2" id="KW-1185">Reference proteome</keyword>
<dbReference type="RefSeq" id="WP_094607194.1">
    <property type="nucleotide sequence ID" value="NZ_CP155573.1"/>
</dbReference>
<dbReference type="Proteomes" id="UP000216752">
    <property type="component" value="Chromosome"/>
</dbReference>
<name>A0ABZ3IV12_9FIRM</name>
<accession>A0ABZ3IV12</accession>
<gene>
    <name evidence="1" type="ORF">SPSIL_057990</name>
</gene>
<protein>
    <submittedName>
        <fullName evidence="1">Uncharacterized protein</fullName>
    </submittedName>
</protein>